<name>A0A6M3IIZ1_9ZZZZ</name>
<accession>A0A6M3IIZ1</accession>
<sequence length="161" mass="18452">MIQYKITPEGSEKWIPKDWENWYKQFRQKTEELPQTLAKLMHKGLEYIRRIIVTEYLTKVTPKGGSTIDPHGGQLHVRTGRLRASINYRVTLINKLGVTGEIGTDVWYGKIHEEGGTYGAPPSQKTFPPRPWLKPAVTSPAAYNYMNSLFGKLGMYLQEVK</sequence>
<evidence type="ECO:0000313" key="1">
    <source>
        <dbReference type="EMBL" id="QJA56402.1"/>
    </source>
</evidence>
<dbReference type="EMBL" id="MT141216">
    <property type="protein sequence ID" value="QJA56402.1"/>
    <property type="molecule type" value="Genomic_DNA"/>
</dbReference>
<reference evidence="1" key="1">
    <citation type="submission" date="2020-03" db="EMBL/GenBank/DDBJ databases">
        <title>The deep terrestrial virosphere.</title>
        <authorList>
            <person name="Holmfeldt K."/>
            <person name="Nilsson E."/>
            <person name="Simone D."/>
            <person name="Lopez-Fernandez M."/>
            <person name="Wu X."/>
            <person name="de Brujin I."/>
            <person name="Lundin D."/>
            <person name="Andersson A."/>
            <person name="Bertilsson S."/>
            <person name="Dopson M."/>
        </authorList>
    </citation>
    <scope>NUCLEOTIDE SEQUENCE</scope>
    <source>
        <strain evidence="1">MM415B01860</strain>
    </source>
</reference>
<evidence type="ECO:0008006" key="2">
    <source>
        <dbReference type="Google" id="ProtNLM"/>
    </source>
</evidence>
<gene>
    <name evidence="1" type="ORF">MM415B01860_0008</name>
</gene>
<organism evidence="1">
    <name type="scientific">viral metagenome</name>
    <dbReference type="NCBI Taxonomy" id="1070528"/>
    <lineage>
        <taxon>unclassified sequences</taxon>
        <taxon>metagenomes</taxon>
        <taxon>organismal metagenomes</taxon>
    </lineage>
</organism>
<protein>
    <recommendedName>
        <fullName evidence="2">Tail protein</fullName>
    </recommendedName>
</protein>
<dbReference type="AlphaFoldDB" id="A0A6M3IIZ1"/>
<proteinExistence type="predicted"/>